<dbReference type="Proteomes" id="UP001497535">
    <property type="component" value="Unassembled WGS sequence"/>
</dbReference>
<comment type="caution">
    <text evidence="1">The sequence shown here is derived from an EMBL/GenBank/DDBJ whole genome shotgun (WGS) entry which is preliminary data.</text>
</comment>
<evidence type="ECO:0000313" key="1">
    <source>
        <dbReference type="EMBL" id="CAK5081363.1"/>
    </source>
</evidence>
<protein>
    <submittedName>
        <fullName evidence="1">Uncharacterized protein</fullName>
    </submittedName>
</protein>
<reference evidence="1" key="1">
    <citation type="submission" date="2023-11" db="EMBL/GenBank/DDBJ databases">
        <authorList>
            <person name="Poullet M."/>
        </authorList>
    </citation>
    <scope>NUCLEOTIDE SEQUENCE</scope>
    <source>
        <strain evidence="1">E1834</strain>
    </source>
</reference>
<sequence length="93" mass="10500">MEVRGVPEVTISRGNVVWNCGELKVEPGWGKFVPLLANCPYIFGAQETREKVFKLLFGVNLENIVKGSGLPPETRYLKPEIRHFFAPETLDPE</sequence>
<gene>
    <name evidence="1" type="ORF">MENTE1834_LOCUS28592</name>
</gene>
<organism evidence="1 2">
    <name type="scientific">Meloidogyne enterolobii</name>
    <name type="common">Root-knot nematode worm</name>
    <name type="synonym">Meloidogyne mayaguensis</name>
    <dbReference type="NCBI Taxonomy" id="390850"/>
    <lineage>
        <taxon>Eukaryota</taxon>
        <taxon>Metazoa</taxon>
        <taxon>Ecdysozoa</taxon>
        <taxon>Nematoda</taxon>
        <taxon>Chromadorea</taxon>
        <taxon>Rhabditida</taxon>
        <taxon>Tylenchina</taxon>
        <taxon>Tylenchomorpha</taxon>
        <taxon>Tylenchoidea</taxon>
        <taxon>Meloidogynidae</taxon>
        <taxon>Meloidogyninae</taxon>
        <taxon>Meloidogyne</taxon>
    </lineage>
</organism>
<evidence type="ECO:0000313" key="2">
    <source>
        <dbReference type="Proteomes" id="UP001497535"/>
    </source>
</evidence>
<name>A0ACB0ZQY3_MELEN</name>
<accession>A0ACB0ZQY3</accession>
<keyword evidence="2" id="KW-1185">Reference proteome</keyword>
<proteinExistence type="predicted"/>
<dbReference type="EMBL" id="CAVMJV010000044">
    <property type="protein sequence ID" value="CAK5081363.1"/>
    <property type="molecule type" value="Genomic_DNA"/>
</dbReference>